<dbReference type="Gene3D" id="2.40.10.220">
    <property type="entry name" value="predicted glycosyltransferase like domains"/>
    <property type="match status" value="1"/>
</dbReference>
<evidence type="ECO:0000313" key="1">
    <source>
        <dbReference type="EMBL" id="MFC7291695.1"/>
    </source>
</evidence>
<proteinExistence type="predicted"/>
<accession>A0ABW2ILH4</accession>
<dbReference type="Proteomes" id="UP001596492">
    <property type="component" value="Unassembled WGS sequence"/>
</dbReference>
<dbReference type="SUPFAM" id="SSF141371">
    <property type="entry name" value="PilZ domain-like"/>
    <property type="match status" value="1"/>
</dbReference>
<comment type="caution">
    <text evidence="1">The sequence shown here is derived from an EMBL/GenBank/DDBJ whole genome shotgun (WGS) entry which is preliminary data.</text>
</comment>
<organism evidence="1 2">
    <name type="scientific">Hirschia litorea</name>
    <dbReference type="NCBI Taxonomy" id="1199156"/>
    <lineage>
        <taxon>Bacteria</taxon>
        <taxon>Pseudomonadati</taxon>
        <taxon>Pseudomonadota</taxon>
        <taxon>Alphaproteobacteria</taxon>
        <taxon>Hyphomonadales</taxon>
        <taxon>Hyphomonadaceae</taxon>
        <taxon>Hirschia</taxon>
    </lineage>
</organism>
<protein>
    <submittedName>
        <fullName evidence="1">Pilus assembly protein PilZ</fullName>
    </submittedName>
</protein>
<dbReference type="EMBL" id="JBHTBR010000005">
    <property type="protein sequence ID" value="MFC7291695.1"/>
    <property type="molecule type" value="Genomic_DNA"/>
</dbReference>
<dbReference type="RefSeq" id="WP_382166939.1">
    <property type="nucleotide sequence ID" value="NZ_JBHTBR010000005.1"/>
</dbReference>
<evidence type="ECO:0000313" key="2">
    <source>
        <dbReference type="Proteomes" id="UP001596492"/>
    </source>
</evidence>
<name>A0ABW2ILH4_9PROT</name>
<gene>
    <name evidence="1" type="ORF">ACFQS8_08725</name>
</gene>
<sequence length="194" mass="21907">MSDLSTKRLLVRKVTDKDRRKFRRVIHETTARCLWQDGTEFEALTVDLCAGGVSLKTDQTFEPDAPIIIYIDQLGRIAGHAARPTEAGFAVRVNFVPQKREKFVDQLTWIVNKQSLGLEDERRSLRRTTTEKLIATYESGVVAQCNVIDISLLGVALRTTGPRPEIGSRVQVGRRTGRCARYVDNGFAIEFIDR</sequence>
<keyword evidence="2" id="KW-1185">Reference proteome</keyword>
<reference evidence="2" key="1">
    <citation type="journal article" date="2019" name="Int. J. Syst. Evol. Microbiol.">
        <title>The Global Catalogue of Microorganisms (GCM) 10K type strain sequencing project: providing services to taxonomists for standard genome sequencing and annotation.</title>
        <authorList>
            <consortium name="The Broad Institute Genomics Platform"/>
            <consortium name="The Broad Institute Genome Sequencing Center for Infectious Disease"/>
            <person name="Wu L."/>
            <person name="Ma J."/>
        </authorList>
    </citation>
    <scope>NUCLEOTIDE SEQUENCE [LARGE SCALE GENOMIC DNA]</scope>
    <source>
        <strain evidence="2">CCUG 51308</strain>
    </source>
</reference>